<name>A0A2R6NZM5_9APHY</name>
<sequence>MLNTLPGGDPSQAPSFLLPPPGLNYIAAIQPSLTFVMIQISFGSMLIPLLTALICLSTREIRKKPVFYFNILAILSGLVSCTLSIWLQVDAIILPLKPVNKHTLLATSVFAEFIPIFVESILFCRLLAVYPLHSTSRAVLVAVFTPPILLKIARVTNIIVTTIQIAHIFFNTPSVLQATEEPWQVFGTKVEFSLQVVDNAYMSILFLHKVWTMGKRARRFNLAGRVNGSKFYTLFWLASSNFVFPVLLSLAQFILLFADPAYTKETFMAILFFVNGIVEIICALLATLWVAGNRSASSDSFEHRLSSHAKDIPQAAQDGTIMVPAMSDRQLRFSSLGPL</sequence>
<accession>A0A2R6NZM5</accession>
<organism evidence="2 3">
    <name type="scientific">Hermanssonia centrifuga</name>
    <dbReference type="NCBI Taxonomy" id="98765"/>
    <lineage>
        <taxon>Eukaryota</taxon>
        <taxon>Fungi</taxon>
        <taxon>Dikarya</taxon>
        <taxon>Basidiomycota</taxon>
        <taxon>Agaricomycotina</taxon>
        <taxon>Agaricomycetes</taxon>
        <taxon>Polyporales</taxon>
        <taxon>Meruliaceae</taxon>
        <taxon>Hermanssonia</taxon>
    </lineage>
</organism>
<feature type="transmembrane region" description="Helical" evidence="1">
    <location>
        <begin position="67"/>
        <end position="89"/>
    </location>
</feature>
<keyword evidence="3" id="KW-1185">Reference proteome</keyword>
<evidence type="ECO:0000313" key="3">
    <source>
        <dbReference type="Proteomes" id="UP000186601"/>
    </source>
</evidence>
<dbReference type="AlphaFoldDB" id="A0A2R6NZM5"/>
<protein>
    <submittedName>
        <fullName evidence="2">Uncharacterized protein</fullName>
    </submittedName>
</protein>
<dbReference type="Proteomes" id="UP000186601">
    <property type="component" value="Unassembled WGS sequence"/>
</dbReference>
<feature type="transmembrane region" description="Helical" evidence="1">
    <location>
        <begin position="33"/>
        <end position="55"/>
    </location>
</feature>
<proteinExistence type="predicted"/>
<comment type="caution">
    <text evidence="2">The sequence shown here is derived from an EMBL/GenBank/DDBJ whole genome shotgun (WGS) entry which is preliminary data.</text>
</comment>
<feature type="transmembrane region" description="Helical" evidence="1">
    <location>
        <begin position="192"/>
        <end position="211"/>
    </location>
</feature>
<evidence type="ECO:0000256" key="1">
    <source>
        <dbReference type="SAM" id="Phobius"/>
    </source>
</evidence>
<evidence type="ECO:0000313" key="2">
    <source>
        <dbReference type="EMBL" id="PSR81508.1"/>
    </source>
</evidence>
<keyword evidence="1" id="KW-0472">Membrane</keyword>
<feature type="transmembrane region" description="Helical" evidence="1">
    <location>
        <begin position="109"/>
        <end position="132"/>
    </location>
</feature>
<gene>
    <name evidence="2" type="ORF">PHLCEN_2v6366</name>
</gene>
<keyword evidence="1" id="KW-0812">Transmembrane</keyword>
<dbReference type="OrthoDB" id="2803583at2759"/>
<reference evidence="2 3" key="1">
    <citation type="submission" date="2018-02" db="EMBL/GenBank/DDBJ databases">
        <title>Genome sequence of the basidiomycete white-rot fungus Phlebia centrifuga.</title>
        <authorList>
            <person name="Granchi Z."/>
            <person name="Peng M."/>
            <person name="de Vries R.P."/>
            <person name="Hilden K."/>
            <person name="Makela M.R."/>
            <person name="Grigoriev I."/>
            <person name="Riley R."/>
        </authorList>
    </citation>
    <scope>NUCLEOTIDE SEQUENCE [LARGE SCALE GENOMIC DNA]</scope>
    <source>
        <strain evidence="2 3">FBCC195</strain>
    </source>
</reference>
<feature type="transmembrane region" description="Helical" evidence="1">
    <location>
        <begin position="267"/>
        <end position="291"/>
    </location>
</feature>
<dbReference type="EMBL" id="MLYV02000616">
    <property type="protein sequence ID" value="PSR81508.1"/>
    <property type="molecule type" value="Genomic_DNA"/>
</dbReference>
<feature type="transmembrane region" description="Helical" evidence="1">
    <location>
        <begin position="231"/>
        <end position="255"/>
    </location>
</feature>
<keyword evidence="1" id="KW-1133">Transmembrane helix</keyword>